<feature type="signal peptide" evidence="1">
    <location>
        <begin position="1"/>
        <end position="24"/>
    </location>
</feature>
<proteinExistence type="predicted"/>
<keyword evidence="3" id="KW-1185">Reference proteome</keyword>
<organism evidence="2 3">
    <name type="scientific">Kingella potus</name>
    <dbReference type="NCBI Taxonomy" id="265175"/>
    <lineage>
        <taxon>Bacteria</taxon>
        <taxon>Pseudomonadati</taxon>
        <taxon>Pseudomonadota</taxon>
        <taxon>Betaproteobacteria</taxon>
        <taxon>Neisseriales</taxon>
        <taxon>Neisseriaceae</taxon>
        <taxon>Kingella</taxon>
    </lineage>
</organism>
<gene>
    <name evidence="2" type="ORF">NCTC13336_00657</name>
</gene>
<dbReference type="OrthoDB" id="9149078at2"/>
<evidence type="ECO:0000313" key="2">
    <source>
        <dbReference type="EMBL" id="STR00449.1"/>
    </source>
</evidence>
<name>A0A377R036_9NEIS</name>
<accession>A0A377R036</accession>
<evidence type="ECO:0000256" key="1">
    <source>
        <dbReference type="SAM" id="SignalP"/>
    </source>
</evidence>
<reference evidence="2 3" key="1">
    <citation type="submission" date="2018-06" db="EMBL/GenBank/DDBJ databases">
        <authorList>
            <consortium name="Pathogen Informatics"/>
            <person name="Doyle S."/>
        </authorList>
    </citation>
    <scope>NUCLEOTIDE SEQUENCE [LARGE SCALE GENOMIC DNA]</scope>
    <source>
        <strain evidence="2 3">NCTC13336</strain>
    </source>
</reference>
<keyword evidence="1" id="KW-0732">Signal</keyword>
<evidence type="ECO:0000313" key="3">
    <source>
        <dbReference type="Proteomes" id="UP000254293"/>
    </source>
</evidence>
<dbReference type="RefSeq" id="WP_115307720.1">
    <property type="nucleotide sequence ID" value="NZ_CP091516.1"/>
</dbReference>
<dbReference type="EMBL" id="UGJJ01000001">
    <property type="protein sequence ID" value="STR00449.1"/>
    <property type="molecule type" value="Genomic_DNA"/>
</dbReference>
<dbReference type="Proteomes" id="UP000254293">
    <property type="component" value="Unassembled WGS sequence"/>
</dbReference>
<sequence length="241" mass="26184">MHTAQYAAALFAAFSACLPAAATAAESLRWEQEASAYHRTPDPQLKRGLALTEQGLSDPAISGKPSARRNFTVWAAQVLATQPQQTAHWCAALKKHGADSRTAPIFKLAATPEGKRCTDTLKLTAAERESLDKLPSAAELAAAPPSPASLDDRWIAFYVTGQSRYVEEIAAYVADNALTDGQNGRPQHPHAAYERITFAAARWSLASNMRQYPEVRRAVERYAATLPADKRQALQKALDGK</sequence>
<protein>
    <submittedName>
        <fullName evidence="2">Uncharacterized protein</fullName>
    </submittedName>
</protein>
<feature type="chain" id="PRO_5016688560" evidence="1">
    <location>
        <begin position="25"/>
        <end position="241"/>
    </location>
</feature>
<dbReference type="AlphaFoldDB" id="A0A377R036"/>